<evidence type="ECO:0000256" key="2">
    <source>
        <dbReference type="ARBA" id="ARBA00022737"/>
    </source>
</evidence>
<evidence type="ECO:0000256" key="4">
    <source>
        <dbReference type="ARBA" id="ARBA00022833"/>
    </source>
</evidence>
<dbReference type="GO" id="GO:0008270">
    <property type="term" value="F:zinc ion binding"/>
    <property type="evidence" value="ECO:0007669"/>
    <property type="project" value="UniProtKB-KW"/>
</dbReference>
<dbReference type="EMBL" id="CAKKNE010000001">
    <property type="protein sequence ID" value="CAH0366290.1"/>
    <property type="molecule type" value="Genomic_DNA"/>
</dbReference>
<sequence length="325" mass="36339">MPNDVGCPICGKRYFPHSLKIHLPQCQRKWASVEVPCPRCDKPVLQGELEEHLEKCRAPRKAALHRRSWNGDTANAARALSLPISRARPPRERASWSGPTQHDSPRQAAAAAFRTQFKPKAPRPASRTKRWEPPAETTAFSTTAAAPGGLLPCAVCGRKFSADRLGVHQNICRKAHNNRRPVFDGASMRQRAMAEENGLAAPPRRRPGRRRPPSANIEPPAPPKKNWRAESNAFRAMVRDARRMTMAEKSGVPLRDIQPSRAAQDAYDLETSDFRQCPHCGRTFNPKAWERHVPHCAKTRNRPKPPPGRRALGRGAARRTGSMNF</sequence>
<name>A0A8J2S8Q3_9STRA</name>
<dbReference type="Pfam" id="PF13913">
    <property type="entry name" value="zf-C2HC_2"/>
    <property type="match status" value="4"/>
</dbReference>
<comment type="caution">
    <text evidence="8">The sequence shown here is derived from an EMBL/GenBank/DDBJ whole genome shotgun (WGS) entry which is preliminary data.</text>
</comment>
<dbReference type="InterPro" id="IPR013083">
    <property type="entry name" value="Znf_RING/FYVE/PHD"/>
</dbReference>
<feature type="domain" description="C2HC/C3H-type" evidence="7">
    <location>
        <begin position="149"/>
        <end position="178"/>
    </location>
</feature>
<dbReference type="InterPro" id="IPR026319">
    <property type="entry name" value="ZC2HC1A/B-like"/>
</dbReference>
<dbReference type="Proteomes" id="UP000789595">
    <property type="component" value="Unassembled WGS sequence"/>
</dbReference>
<keyword evidence="4" id="KW-0862">Zinc</keyword>
<organism evidence="8 9">
    <name type="scientific">Pelagomonas calceolata</name>
    <dbReference type="NCBI Taxonomy" id="35677"/>
    <lineage>
        <taxon>Eukaryota</taxon>
        <taxon>Sar</taxon>
        <taxon>Stramenopiles</taxon>
        <taxon>Ochrophyta</taxon>
        <taxon>Pelagophyceae</taxon>
        <taxon>Pelagomonadales</taxon>
        <taxon>Pelagomonadaceae</taxon>
        <taxon>Pelagomonas</taxon>
    </lineage>
</organism>
<evidence type="ECO:0000259" key="7">
    <source>
        <dbReference type="PROSITE" id="PS52027"/>
    </source>
</evidence>
<keyword evidence="1" id="KW-0479">Metal-binding</keyword>
<feature type="region of interest" description="Disordered" evidence="6">
    <location>
        <begin position="80"/>
        <end position="142"/>
    </location>
</feature>
<keyword evidence="3 5" id="KW-0863">Zinc-finger</keyword>
<dbReference type="InterPro" id="IPR049899">
    <property type="entry name" value="Znf_C2HC_C3H"/>
</dbReference>
<dbReference type="Gene3D" id="3.30.160.60">
    <property type="entry name" value="Classic Zinc Finger"/>
    <property type="match status" value="1"/>
</dbReference>
<feature type="domain" description="C2HC/C3H-type" evidence="7">
    <location>
        <begin position="3"/>
        <end position="32"/>
    </location>
</feature>
<dbReference type="PANTHER" id="PTHR13555">
    <property type="entry name" value="C2H2 ZINC FINGER CGI-62-RELATED"/>
    <property type="match status" value="1"/>
</dbReference>
<evidence type="ECO:0000256" key="5">
    <source>
        <dbReference type="PROSITE-ProRule" id="PRU01371"/>
    </source>
</evidence>
<dbReference type="Gene3D" id="3.30.40.10">
    <property type="entry name" value="Zinc/RING finger domain, C3HC4 (zinc finger)"/>
    <property type="match status" value="1"/>
</dbReference>
<proteinExistence type="predicted"/>
<feature type="region of interest" description="Disordered" evidence="6">
    <location>
        <begin position="190"/>
        <end position="228"/>
    </location>
</feature>
<feature type="domain" description="C2HC/C3H-type" evidence="7">
    <location>
        <begin position="273"/>
        <end position="302"/>
    </location>
</feature>
<feature type="compositionally biased region" description="Basic residues" evidence="6">
    <location>
        <begin position="203"/>
        <end position="212"/>
    </location>
</feature>
<dbReference type="AlphaFoldDB" id="A0A8J2S8Q3"/>
<evidence type="ECO:0000313" key="9">
    <source>
        <dbReference type="Proteomes" id="UP000789595"/>
    </source>
</evidence>
<gene>
    <name evidence="8" type="ORF">PECAL_1P27740</name>
</gene>
<keyword evidence="2" id="KW-0677">Repeat</keyword>
<dbReference type="PROSITE" id="PS52027">
    <property type="entry name" value="ZF_C2HC_C3H"/>
    <property type="match status" value="3"/>
</dbReference>
<evidence type="ECO:0000256" key="6">
    <source>
        <dbReference type="SAM" id="MobiDB-lite"/>
    </source>
</evidence>
<feature type="region of interest" description="Disordered" evidence="6">
    <location>
        <begin position="297"/>
        <end position="325"/>
    </location>
</feature>
<keyword evidence="9" id="KW-1185">Reference proteome</keyword>
<dbReference type="OrthoDB" id="10255185at2759"/>
<accession>A0A8J2S8Q3</accession>
<protein>
    <recommendedName>
        <fullName evidence="7">C2HC/C3H-type domain-containing protein</fullName>
    </recommendedName>
</protein>
<evidence type="ECO:0000256" key="3">
    <source>
        <dbReference type="ARBA" id="ARBA00022771"/>
    </source>
</evidence>
<reference evidence="8" key="1">
    <citation type="submission" date="2021-11" db="EMBL/GenBank/DDBJ databases">
        <authorList>
            <consortium name="Genoscope - CEA"/>
            <person name="William W."/>
        </authorList>
    </citation>
    <scope>NUCLEOTIDE SEQUENCE</scope>
</reference>
<evidence type="ECO:0000256" key="1">
    <source>
        <dbReference type="ARBA" id="ARBA00022723"/>
    </source>
</evidence>
<dbReference type="SUPFAM" id="SSF49599">
    <property type="entry name" value="TRAF domain-like"/>
    <property type="match status" value="1"/>
</dbReference>
<evidence type="ECO:0000313" key="8">
    <source>
        <dbReference type="EMBL" id="CAH0366290.1"/>
    </source>
</evidence>
<feature type="compositionally biased region" description="Low complexity" evidence="6">
    <location>
        <begin position="309"/>
        <end position="319"/>
    </location>
</feature>